<dbReference type="PANTHER" id="PTHR41771">
    <property type="entry name" value="MEMBRANE PROTEIN-RELATED"/>
    <property type="match status" value="1"/>
</dbReference>
<feature type="transmembrane region" description="Helical" evidence="2">
    <location>
        <begin position="229"/>
        <end position="248"/>
    </location>
</feature>
<organism evidence="3 4">
    <name type="scientific">Corynebacterium xerosis</name>
    <dbReference type="NCBI Taxonomy" id="1725"/>
    <lineage>
        <taxon>Bacteria</taxon>
        <taxon>Bacillati</taxon>
        <taxon>Actinomycetota</taxon>
        <taxon>Actinomycetes</taxon>
        <taxon>Mycobacteriales</taxon>
        <taxon>Corynebacteriaceae</taxon>
        <taxon>Corynebacterium</taxon>
    </lineage>
</organism>
<name>A0A7X9SXU6_9CORY</name>
<dbReference type="AlphaFoldDB" id="A0A7X9SXU6"/>
<feature type="transmembrane region" description="Helical" evidence="2">
    <location>
        <begin position="205"/>
        <end position="223"/>
    </location>
</feature>
<feature type="region of interest" description="Disordered" evidence="1">
    <location>
        <begin position="66"/>
        <end position="117"/>
    </location>
</feature>
<dbReference type="PANTHER" id="PTHR41771:SF1">
    <property type="entry name" value="MEMBRANE PROTEIN"/>
    <property type="match status" value="1"/>
</dbReference>
<protein>
    <submittedName>
        <fullName evidence="3">YibE/F family protein</fullName>
    </submittedName>
</protein>
<feature type="transmembrane region" description="Helical" evidence="2">
    <location>
        <begin position="400"/>
        <end position="424"/>
    </location>
</feature>
<comment type="caution">
    <text evidence="3">The sequence shown here is derived from an EMBL/GenBank/DDBJ whole genome shotgun (WGS) entry which is preliminary data.</text>
</comment>
<keyword evidence="2" id="KW-0812">Transmembrane</keyword>
<dbReference type="Pfam" id="PF07907">
    <property type="entry name" value="YibE_F"/>
    <property type="match status" value="1"/>
</dbReference>
<feature type="compositionally biased region" description="Low complexity" evidence="1">
    <location>
        <begin position="440"/>
        <end position="452"/>
    </location>
</feature>
<evidence type="ECO:0000313" key="3">
    <source>
        <dbReference type="EMBL" id="NMF10064.1"/>
    </source>
</evidence>
<feature type="transmembrane region" description="Helical" evidence="2">
    <location>
        <begin position="255"/>
        <end position="276"/>
    </location>
</feature>
<feature type="compositionally biased region" description="Low complexity" evidence="1">
    <location>
        <begin position="88"/>
        <end position="114"/>
    </location>
</feature>
<feature type="transmembrane region" description="Helical" evidence="2">
    <location>
        <begin position="358"/>
        <end position="380"/>
    </location>
</feature>
<keyword evidence="2" id="KW-0472">Membrane</keyword>
<dbReference type="InterPro" id="IPR012507">
    <property type="entry name" value="YibE_F"/>
</dbReference>
<accession>A0A7X9SXU6</accession>
<proteinExistence type="predicted"/>
<evidence type="ECO:0000313" key="4">
    <source>
        <dbReference type="Proteomes" id="UP000589552"/>
    </source>
</evidence>
<feature type="compositionally biased region" description="Basic and acidic residues" evidence="1">
    <location>
        <begin position="426"/>
        <end position="439"/>
    </location>
</feature>
<feature type="transmembrane region" description="Helical" evidence="2">
    <location>
        <begin position="181"/>
        <end position="198"/>
    </location>
</feature>
<evidence type="ECO:0000256" key="1">
    <source>
        <dbReference type="SAM" id="MobiDB-lite"/>
    </source>
</evidence>
<gene>
    <name evidence="3" type="ORF">HF852_10750</name>
</gene>
<reference evidence="3 4" key="1">
    <citation type="submission" date="2020-04" db="EMBL/GenBank/DDBJ databases">
        <authorList>
            <person name="Hitch T.C.A."/>
            <person name="Wylensek D."/>
            <person name="Clavel T."/>
        </authorList>
    </citation>
    <scope>NUCLEOTIDE SEQUENCE [LARGE SCALE GENOMIC DNA]</scope>
    <source>
        <strain evidence="3 4">BL-383-APC-2I</strain>
    </source>
</reference>
<dbReference type="Proteomes" id="UP000589552">
    <property type="component" value="Unassembled WGS sequence"/>
</dbReference>
<feature type="compositionally biased region" description="Pro residues" evidence="1">
    <location>
        <begin position="74"/>
        <end position="86"/>
    </location>
</feature>
<feature type="region of interest" description="Disordered" evidence="1">
    <location>
        <begin position="425"/>
        <end position="458"/>
    </location>
</feature>
<keyword evidence="2" id="KW-1133">Transmembrane helix</keyword>
<sequence length="458" mass="46767">MARRVLAAFLAVAAVAALVGLAVLWPRGDAPEPGPGFRESQSMAAQSFRGEVVGVTTGTCGSPDAGVAFDGAPRPAPPMPQVPGLPTPQGAQAPGVPGLPAPQGAQQPQQLQQPQQPPECDLVIVDLAGGPDEGRRTLLEMSGQPGEPDLEEGTKIHLTSHAIGADQTRYAFLDIDRTTPVWAWVAVTAIAIAAVAAWRGVRAIAGLVLTLGVVAAFLIPALLRGGPPVALSLVTGAVVLFPVMFLVHGVNWKSAAALGGTLTSLAAAAGLAHLAIGGADLRGLADESNLLIQLYLPAVSVTGLMLAGFIVGALGVLNDVTIAQASTVTELADADPDAGPLELFTSAMRVGRDHIASMVYTLVLAYVGASLPMTLLLSVAERPLLQVLTSDIVATELLRSAIGALGLTLAVPVTTAIAAVTAQVREQGREQRREQDRHAASPAAPSSPGSPAETVRVP</sequence>
<dbReference type="EMBL" id="JABAGA010000007">
    <property type="protein sequence ID" value="NMF10064.1"/>
    <property type="molecule type" value="Genomic_DNA"/>
</dbReference>
<evidence type="ECO:0000256" key="2">
    <source>
        <dbReference type="SAM" id="Phobius"/>
    </source>
</evidence>
<feature type="transmembrane region" description="Helical" evidence="2">
    <location>
        <begin position="296"/>
        <end position="317"/>
    </location>
</feature>